<dbReference type="PaxDb" id="2903-EOD34788"/>
<name>A0A0D3KGA3_EMIH1</name>
<organism evidence="11 12">
    <name type="scientific">Emiliania huxleyi (strain CCMP1516)</name>
    <dbReference type="NCBI Taxonomy" id="280463"/>
    <lineage>
        <taxon>Eukaryota</taxon>
        <taxon>Haptista</taxon>
        <taxon>Haptophyta</taxon>
        <taxon>Prymnesiophyceae</taxon>
        <taxon>Isochrysidales</taxon>
        <taxon>Noelaerhabdaceae</taxon>
        <taxon>Emiliania</taxon>
    </lineage>
</organism>
<evidence type="ECO:0000313" key="11">
    <source>
        <dbReference type="EnsemblProtists" id="EOD34788"/>
    </source>
</evidence>
<reference evidence="11" key="2">
    <citation type="submission" date="2024-10" db="UniProtKB">
        <authorList>
            <consortium name="EnsemblProtists"/>
        </authorList>
    </citation>
    <scope>IDENTIFICATION</scope>
</reference>
<proteinExistence type="inferred from homology"/>
<keyword evidence="6" id="KW-0735">Signal-anchor</keyword>
<dbReference type="InterPro" id="IPR050943">
    <property type="entry name" value="Glycosyltr_29_Sialyltrsf"/>
</dbReference>
<evidence type="ECO:0000256" key="3">
    <source>
        <dbReference type="ARBA" id="ARBA00022676"/>
    </source>
</evidence>
<dbReference type="GO" id="GO:0008373">
    <property type="term" value="F:sialyltransferase activity"/>
    <property type="evidence" value="ECO:0007669"/>
    <property type="project" value="InterPro"/>
</dbReference>
<dbReference type="EnsemblProtists" id="EOD34788">
    <property type="protein sequence ID" value="EOD34788"/>
    <property type="gene ID" value="EMIHUDRAFT_228334"/>
</dbReference>
<dbReference type="InterPro" id="IPR001675">
    <property type="entry name" value="Glyco_trans_29"/>
</dbReference>
<protein>
    <submittedName>
        <fullName evidence="11">Uncharacterized protein</fullName>
    </submittedName>
</protein>
<comment type="similarity">
    <text evidence="2">Belongs to the glycosyltransferase 29 family.</text>
</comment>
<dbReference type="Gene3D" id="3.90.1480.20">
    <property type="entry name" value="Glycosyl transferase family 29"/>
    <property type="match status" value="1"/>
</dbReference>
<dbReference type="PANTHER" id="PTHR11987">
    <property type="entry name" value="ALPHA-2,8-SIALYLTRANSFERASE"/>
    <property type="match status" value="1"/>
</dbReference>
<evidence type="ECO:0000256" key="8">
    <source>
        <dbReference type="ARBA" id="ARBA00023034"/>
    </source>
</evidence>
<dbReference type="PANTHER" id="PTHR11987:SF36">
    <property type="entry name" value="SIA-ALPHA-2,3-GAL-BETA-1,4-GLCNAC-R:ALPHA 2,8-SIALYLTRANSFERASE"/>
    <property type="match status" value="1"/>
</dbReference>
<evidence type="ECO:0000256" key="4">
    <source>
        <dbReference type="ARBA" id="ARBA00022679"/>
    </source>
</evidence>
<keyword evidence="5" id="KW-0812">Transmembrane</keyword>
<dbReference type="Pfam" id="PF00777">
    <property type="entry name" value="Glyco_transf_29"/>
    <property type="match status" value="2"/>
</dbReference>
<evidence type="ECO:0000256" key="6">
    <source>
        <dbReference type="ARBA" id="ARBA00022968"/>
    </source>
</evidence>
<dbReference type="InterPro" id="IPR038578">
    <property type="entry name" value="GT29-like_sf"/>
</dbReference>
<keyword evidence="7" id="KW-1133">Transmembrane helix</keyword>
<keyword evidence="12" id="KW-1185">Reference proteome</keyword>
<evidence type="ECO:0000256" key="1">
    <source>
        <dbReference type="ARBA" id="ARBA00004323"/>
    </source>
</evidence>
<keyword evidence="8" id="KW-0333">Golgi apparatus</keyword>
<evidence type="ECO:0000256" key="2">
    <source>
        <dbReference type="ARBA" id="ARBA00006003"/>
    </source>
</evidence>
<dbReference type="HOGENOM" id="CLU_059269_0_0_1"/>
<dbReference type="GO" id="GO:0000139">
    <property type="term" value="C:Golgi membrane"/>
    <property type="evidence" value="ECO:0007669"/>
    <property type="project" value="UniProtKB-SubCell"/>
</dbReference>
<evidence type="ECO:0000256" key="5">
    <source>
        <dbReference type="ARBA" id="ARBA00022692"/>
    </source>
</evidence>
<dbReference type="GeneID" id="17280059"/>
<evidence type="ECO:0000256" key="10">
    <source>
        <dbReference type="ARBA" id="ARBA00023180"/>
    </source>
</evidence>
<keyword evidence="3" id="KW-0328">Glycosyltransferase</keyword>
<comment type="subcellular location">
    <subcellularLocation>
        <location evidence="1">Golgi apparatus membrane</location>
        <topology evidence="1">Single-pass type II membrane protein</topology>
    </subcellularLocation>
</comment>
<evidence type="ECO:0000313" key="12">
    <source>
        <dbReference type="Proteomes" id="UP000013827"/>
    </source>
</evidence>
<evidence type="ECO:0000256" key="7">
    <source>
        <dbReference type="ARBA" id="ARBA00022989"/>
    </source>
</evidence>
<evidence type="ECO:0000256" key="9">
    <source>
        <dbReference type="ARBA" id="ARBA00023136"/>
    </source>
</evidence>
<dbReference type="KEGG" id="ehx:EMIHUDRAFT_228334"/>
<sequence length="392" mass="44378">MYYRCSCSSGRDAQSVQQEYQSTKIRTDSIPGTNVKKVGRSVRADLEAMISGYNPDVYDRRLTRERYDNLTAAAREKAEVYSQLLPARATCAVVGSSSTLLKVERGREIDRADVVIRINSAPLEPMFAAFTGSRETLRVSTYSGEGSVCDQAAREGRACLYYCHTAWLGGCWLQARVDGVPRLSPRFVVQVARSHSLASSTEHAPELHHWPSTGLIAFEVANHLCRRVFTYGFGIDTGFSNCTHYYNVPLRASPSTTVLRRQDLAMQAACVYPKRYSMRVRNSHATHADYLNTYWHDLKIEGAFFVRVSKLADETLSKELRIKRKNMTTEDRSRVGEYGFTVYGEPAENTDGTLETQNANLSMAHWFYLDTERKEIMAHKIPWHTSRPRPLS</sequence>
<reference evidence="12" key="1">
    <citation type="journal article" date="2013" name="Nature">
        <title>Pan genome of the phytoplankton Emiliania underpins its global distribution.</title>
        <authorList>
            <person name="Read B.A."/>
            <person name="Kegel J."/>
            <person name="Klute M.J."/>
            <person name="Kuo A."/>
            <person name="Lefebvre S.C."/>
            <person name="Maumus F."/>
            <person name="Mayer C."/>
            <person name="Miller J."/>
            <person name="Monier A."/>
            <person name="Salamov A."/>
            <person name="Young J."/>
            <person name="Aguilar M."/>
            <person name="Claverie J.M."/>
            <person name="Frickenhaus S."/>
            <person name="Gonzalez K."/>
            <person name="Herman E.K."/>
            <person name="Lin Y.C."/>
            <person name="Napier J."/>
            <person name="Ogata H."/>
            <person name="Sarno A.F."/>
            <person name="Shmutz J."/>
            <person name="Schroeder D."/>
            <person name="de Vargas C."/>
            <person name="Verret F."/>
            <person name="von Dassow P."/>
            <person name="Valentin K."/>
            <person name="Van de Peer Y."/>
            <person name="Wheeler G."/>
            <person name="Dacks J.B."/>
            <person name="Delwiche C.F."/>
            <person name="Dyhrman S.T."/>
            <person name="Glockner G."/>
            <person name="John U."/>
            <person name="Richards T."/>
            <person name="Worden A.Z."/>
            <person name="Zhang X."/>
            <person name="Grigoriev I.V."/>
            <person name="Allen A.E."/>
            <person name="Bidle K."/>
            <person name="Borodovsky M."/>
            <person name="Bowler C."/>
            <person name="Brownlee C."/>
            <person name="Cock J.M."/>
            <person name="Elias M."/>
            <person name="Gladyshev V.N."/>
            <person name="Groth M."/>
            <person name="Guda C."/>
            <person name="Hadaegh A."/>
            <person name="Iglesias-Rodriguez M.D."/>
            <person name="Jenkins J."/>
            <person name="Jones B.M."/>
            <person name="Lawson T."/>
            <person name="Leese F."/>
            <person name="Lindquist E."/>
            <person name="Lobanov A."/>
            <person name="Lomsadze A."/>
            <person name="Malik S.B."/>
            <person name="Marsh M.E."/>
            <person name="Mackinder L."/>
            <person name="Mock T."/>
            <person name="Mueller-Roeber B."/>
            <person name="Pagarete A."/>
            <person name="Parker M."/>
            <person name="Probert I."/>
            <person name="Quesneville H."/>
            <person name="Raines C."/>
            <person name="Rensing S.A."/>
            <person name="Riano-Pachon D.M."/>
            <person name="Richier S."/>
            <person name="Rokitta S."/>
            <person name="Shiraiwa Y."/>
            <person name="Soanes D.M."/>
            <person name="van der Giezen M."/>
            <person name="Wahlund T.M."/>
            <person name="Williams B."/>
            <person name="Wilson W."/>
            <person name="Wolfe G."/>
            <person name="Wurch L.L."/>
        </authorList>
    </citation>
    <scope>NUCLEOTIDE SEQUENCE</scope>
</reference>
<dbReference type="AlphaFoldDB" id="A0A0D3KGA3"/>
<dbReference type="RefSeq" id="XP_005787217.1">
    <property type="nucleotide sequence ID" value="XM_005787160.1"/>
</dbReference>
<keyword evidence="9" id="KW-0472">Membrane</keyword>
<keyword evidence="10" id="KW-0325">Glycoprotein</keyword>
<dbReference type="eggNOG" id="KOG2692">
    <property type="taxonomic scope" value="Eukaryota"/>
</dbReference>
<keyword evidence="4" id="KW-0808">Transferase</keyword>
<dbReference type="Proteomes" id="UP000013827">
    <property type="component" value="Unassembled WGS sequence"/>
</dbReference>
<accession>A0A0D3KGA3</accession>